<keyword evidence="3" id="KW-1185">Reference proteome</keyword>
<dbReference type="Pfam" id="PF03358">
    <property type="entry name" value="FMN_red"/>
    <property type="match status" value="1"/>
</dbReference>
<dbReference type="InterPro" id="IPR029039">
    <property type="entry name" value="Flavoprotein-like_sf"/>
</dbReference>
<dbReference type="EMBL" id="NSJV01000231">
    <property type="protein sequence ID" value="PAU48592.1"/>
    <property type="molecule type" value="Genomic_DNA"/>
</dbReference>
<dbReference type="SUPFAM" id="SSF52218">
    <property type="entry name" value="Flavoproteins"/>
    <property type="match status" value="1"/>
</dbReference>
<reference evidence="2 3" key="1">
    <citation type="submission" date="2017-08" db="EMBL/GenBank/DDBJ databases">
        <title>Genome sequence of Streptomyces albireticuli NRRL B-1670.</title>
        <authorList>
            <person name="Graham D.E."/>
            <person name="Mahan K.M."/>
            <person name="Klingeman D.M."/>
            <person name="Hettich R.L."/>
            <person name="Parry R.J."/>
            <person name="Spain J.C."/>
        </authorList>
    </citation>
    <scope>NUCLEOTIDE SEQUENCE [LARGE SCALE GENOMIC DNA]</scope>
    <source>
        <strain evidence="2 3">NRRL B-1670</strain>
    </source>
</reference>
<feature type="domain" description="NADPH-dependent FMN reductase-like" evidence="1">
    <location>
        <begin position="54"/>
        <end position="142"/>
    </location>
</feature>
<protein>
    <recommendedName>
        <fullName evidence="1">NADPH-dependent FMN reductase-like domain-containing protein</fullName>
    </recommendedName>
</protein>
<organism evidence="2 3">
    <name type="scientific">Streptomyces albireticuli</name>
    <dbReference type="NCBI Taxonomy" id="1940"/>
    <lineage>
        <taxon>Bacteria</taxon>
        <taxon>Bacillati</taxon>
        <taxon>Actinomycetota</taxon>
        <taxon>Actinomycetes</taxon>
        <taxon>Kitasatosporales</taxon>
        <taxon>Streptomycetaceae</taxon>
        <taxon>Streptomyces</taxon>
    </lineage>
</organism>
<dbReference type="Gene3D" id="3.40.50.360">
    <property type="match status" value="1"/>
</dbReference>
<name>A0A2A2DBC3_9ACTN</name>
<evidence type="ECO:0000259" key="1">
    <source>
        <dbReference type="Pfam" id="PF03358"/>
    </source>
</evidence>
<sequence length="200" mass="20568">MENVLLLGLSAPAGDDPFGDPLLRALSVPGASGVRLVVSATPSVLSRAGATASVASHPVAHALRRMASLADGLVIAAPESDAVPPASLRTLLDWLSWPADSSPLTGKPVAVMTTTRDAGTSTDPYCEVERMLFSAGATVIGPRTVVGRADRALRGTEDGRVSIDDPGVAVRSLFHLHRTAAEVRRGAGAPPAGGDRPWLL</sequence>
<dbReference type="AlphaFoldDB" id="A0A2A2DBC3"/>
<evidence type="ECO:0000313" key="3">
    <source>
        <dbReference type="Proteomes" id="UP000218944"/>
    </source>
</evidence>
<accession>A0A2A2DBC3</accession>
<comment type="caution">
    <text evidence="2">The sequence shown here is derived from an EMBL/GenBank/DDBJ whole genome shotgun (WGS) entry which is preliminary data.</text>
</comment>
<dbReference type="InterPro" id="IPR005025">
    <property type="entry name" value="FMN_Rdtase-like_dom"/>
</dbReference>
<dbReference type="RefSeq" id="WP_095581029.1">
    <property type="nucleotide sequence ID" value="NZ_JAJQQS010000014.1"/>
</dbReference>
<proteinExistence type="predicted"/>
<dbReference type="Proteomes" id="UP000218944">
    <property type="component" value="Unassembled WGS sequence"/>
</dbReference>
<gene>
    <name evidence="2" type="ORF">CK936_12445</name>
</gene>
<evidence type="ECO:0000313" key="2">
    <source>
        <dbReference type="EMBL" id="PAU48592.1"/>
    </source>
</evidence>
<dbReference type="GO" id="GO:0016491">
    <property type="term" value="F:oxidoreductase activity"/>
    <property type="evidence" value="ECO:0007669"/>
    <property type="project" value="InterPro"/>
</dbReference>